<feature type="transmembrane region" description="Helical" evidence="7">
    <location>
        <begin position="445"/>
        <end position="466"/>
    </location>
</feature>
<dbReference type="Gene3D" id="1.20.1740.10">
    <property type="entry name" value="Amino acid/polyamine transporter I"/>
    <property type="match status" value="1"/>
</dbReference>
<proteinExistence type="predicted"/>
<evidence type="ECO:0000256" key="3">
    <source>
        <dbReference type="ARBA" id="ARBA00022692"/>
    </source>
</evidence>
<dbReference type="Pfam" id="PF13520">
    <property type="entry name" value="AA_permease_2"/>
    <property type="match status" value="1"/>
</dbReference>
<feature type="transmembrane region" description="Helical" evidence="7">
    <location>
        <begin position="373"/>
        <end position="401"/>
    </location>
</feature>
<evidence type="ECO:0000256" key="7">
    <source>
        <dbReference type="SAM" id="Phobius"/>
    </source>
</evidence>
<keyword evidence="4 7" id="KW-1133">Transmembrane helix</keyword>
<evidence type="ECO:0000313" key="8">
    <source>
        <dbReference type="EMBL" id="MTD14886.1"/>
    </source>
</evidence>
<organism evidence="8 9">
    <name type="scientific">Nakamurella alba</name>
    <dbReference type="NCBI Taxonomy" id="2665158"/>
    <lineage>
        <taxon>Bacteria</taxon>
        <taxon>Bacillati</taxon>
        <taxon>Actinomycetota</taxon>
        <taxon>Actinomycetes</taxon>
        <taxon>Nakamurellales</taxon>
        <taxon>Nakamurellaceae</taxon>
        <taxon>Nakamurella</taxon>
    </lineage>
</organism>
<evidence type="ECO:0000256" key="4">
    <source>
        <dbReference type="ARBA" id="ARBA00022989"/>
    </source>
</evidence>
<comment type="caution">
    <text evidence="8">The sequence shown here is derived from an EMBL/GenBank/DDBJ whole genome shotgun (WGS) entry which is preliminary data.</text>
</comment>
<keyword evidence="2" id="KW-1003">Cell membrane</keyword>
<evidence type="ECO:0000256" key="2">
    <source>
        <dbReference type="ARBA" id="ARBA00022475"/>
    </source>
</evidence>
<evidence type="ECO:0000256" key="6">
    <source>
        <dbReference type="SAM" id="MobiDB-lite"/>
    </source>
</evidence>
<dbReference type="AlphaFoldDB" id="A0A7K1FLA3"/>
<dbReference type="Proteomes" id="UP000460221">
    <property type="component" value="Unassembled WGS sequence"/>
</dbReference>
<keyword evidence="5 7" id="KW-0472">Membrane</keyword>
<evidence type="ECO:0000313" key="9">
    <source>
        <dbReference type="Proteomes" id="UP000460221"/>
    </source>
</evidence>
<feature type="transmembrane region" description="Helical" evidence="7">
    <location>
        <begin position="250"/>
        <end position="271"/>
    </location>
</feature>
<dbReference type="PANTHER" id="PTHR42770">
    <property type="entry name" value="AMINO ACID TRANSPORTER-RELATED"/>
    <property type="match status" value="1"/>
</dbReference>
<dbReference type="GO" id="GO:0005886">
    <property type="term" value="C:plasma membrane"/>
    <property type="evidence" value="ECO:0007669"/>
    <property type="project" value="UniProtKB-SubCell"/>
</dbReference>
<evidence type="ECO:0000256" key="5">
    <source>
        <dbReference type="ARBA" id="ARBA00023136"/>
    </source>
</evidence>
<keyword evidence="9" id="KW-1185">Reference proteome</keyword>
<dbReference type="PANTHER" id="PTHR42770:SF7">
    <property type="entry name" value="MEMBRANE PROTEIN"/>
    <property type="match status" value="1"/>
</dbReference>
<name>A0A7K1FLA3_9ACTN</name>
<feature type="transmembrane region" description="Helical" evidence="7">
    <location>
        <begin position="123"/>
        <end position="144"/>
    </location>
</feature>
<comment type="subcellular location">
    <subcellularLocation>
        <location evidence="1">Cell membrane</location>
        <topology evidence="1">Multi-pass membrane protein</topology>
    </subcellularLocation>
</comment>
<keyword evidence="3 7" id="KW-0812">Transmembrane</keyword>
<feature type="transmembrane region" description="Helical" evidence="7">
    <location>
        <begin position="478"/>
        <end position="511"/>
    </location>
</feature>
<dbReference type="InterPro" id="IPR002293">
    <property type="entry name" value="AA/rel_permease1"/>
</dbReference>
<dbReference type="InterPro" id="IPR050367">
    <property type="entry name" value="APC_superfamily"/>
</dbReference>
<feature type="transmembrane region" description="Helical" evidence="7">
    <location>
        <begin position="226"/>
        <end position="243"/>
    </location>
</feature>
<feature type="compositionally biased region" description="Basic residues" evidence="6">
    <location>
        <begin position="58"/>
        <end position="71"/>
    </location>
</feature>
<feature type="transmembrane region" description="Helical" evidence="7">
    <location>
        <begin position="291"/>
        <end position="308"/>
    </location>
</feature>
<gene>
    <name evidence="8" type="ORF">GIS00_13145</name>
</gene>
<feature type="compositionally biased region" description="Basic and acidic residues" evidence="6">
    <location>
        <begin position="27"/>
        <end position="54"/>
    </location>
</feature>
<feature type="transmembrane region" description="Helical" evidence="7">
    <location>
        <begin position="150"/>
        <end position="172"/>
    </location>
</feature>
<dbReference type="EMBL" id="WLYK01000005">
    <property type="protein sequence ID" value="MTD14886.1"/>
    <property type="molecule type" value="Genomic_DNA"/>
</dbReference>
<dbReference type="GO" id="GO:0022857">
    <property type="term" value="F:transmembrane transporter activity"/>
    <property type="evidence" value="ECO:0007669"/>
    <property type="project" value="InterPro"/>
</dbReference>
<reference evidence="8 9" key="1">
    <citation type="submission" date="2019-11" db="EMBL/GenBank/DDBJ databases">
        <authorList>
            <person name="Jiang L.-Q."/>
        </authorList>
    </citation>
    <scope>NUCLEOTIDE SEQUENCE [LARGE SCALE GENOMIC DNA]</scope>
    <source>
        <strain evidence="8 9">YIM 132087</strain>
    </source>
</reference>
<protein>
    <submittedName>
        <fullName evidence="8">Amino acid permease</fullName>
    </submittedName>
</protein>
<sequence>MLGVVDHLHPSATVEVPLDVARHRDQIGFPAEQRRPPPARRDEIGAGHHGEGAGHGHAVLRRQGRPARRPFHPPVPVQPAPDTDGHAAPAGCRARTSRHDVRVTPEPPAGPDRLARRLGPVDATVVGLGAMLGAGVFVVFAPAAAAAGGALLIAVLLAGLVGACNALSSARLAALYPESGGTYVYGRERLGPFWGYLAGGAFVVGKTASCAAMAMTIGSYLLPEGARWTAAAAVVLVTALNCWGVHRGAAVTAVVVVLVIAVLVAVVIAALSSGTSVGAPLVTTGATPTGVLTAAGFLFFAFAGYARIATLGEEVRDPARTIPRAIRAALAVTVLMYLALAAALLIVLGPAATAASTSPVADLAAAGGGWLRWPVRIAAVLAAGGALLALVLGVSRTVLALARDGRLPRGLAAVSSTDRTPVRAELAVGAVVLGLVLTVDLRAAIGFSAVTVLTYYLIANAAASTLPGSPTSKTIPVLGAAGCVLLAGSLPLGSLLPGLAVLAVIAGSWWLPEART</sequence>
<feature type="transmembrane region" description="Helical" evidence="7">
    <location>
        <begin position="329"/>
        <end position="353"/>
    </location>
</feature>
<evidence type="ECO:0000256" key="1">
    <source>
        <dbReference type="ARBA" id="ARBA00004651"/>
    </source>
</evidence>
<feature type="region of interest" description="Disordered" evidence="6">
    <location>
        <begin position="27"/>
        <end position="115"/>
    </location>
</feature>
<feature type="transmembrane region" description="Helical" evidence="7">
    <location>
        <begin position="193"/>
        <end position="220"/>
    </location>
</feature>
<accession>A0A7K1FLA3</accession>